<reference evidence="2 3" key="1">
    <citation type="submission" date="2024-01" db="EMBL/GenBank/DDBJ databases">
        <title>Genome assemblies of Stephania.</title>
        <authorList>
            <person name="Yang L."/>
        </authorList>
    </citation>
    <scope>NUCLEOTIDE SEQUENCE [LARGE SCALE GENOMIC DNA]</scope>
    <source>
        <strain evidence="2">JXDWG</strain>
        <tissue evidence="2">Leaf</tissue>
    </source>
</reference>
<feature type="compositionally biased region" description="Polar residues" evidence="1">
    <location>
        <begin position="51"/>
        <end position="78"/>
    </location>
</feature>
<evidence type="ECO:0000256" key="1">
    <source>
        <dbReference type="SAM" id="MobiDB-lite"/>
    </source>
</evidence>
<sequence>MRRRTPTSDNGGMTDPRRRSTMAAGDVVAGLRDGDDNAQLQPTRGLARQPSRGSQNGGSKKQWISRTADNAARTSNEPQRQCGGTTTTRRQRRIKDQISSGGASNAARRQQRARMLARRRRQGAR</sequence>
<protein>
    <submittedName>
        <fullName evidence="2">Uncharacterized protein</fullName>
    </submittedName>
</protein>
<accession>A0AAP0PVE5</accession>
<feature type="compositionally biased region" description="Basic residues" evidence="1">
    <location>
        <begin position="109"/>
        <end position="125"/>
    </location>
</feature>
<dbReference type="AlphaFoldDB" id="A0AAP0PVE5"/>
<gene>
    <name evidence="2" type="ORF">Scep_004412</name>
</gene>
<dbReference type="EMBL" id="JBBNAG010000002">
    <property type="protein sequence ID" value="KAK9157838.1"/>
    <property type="molecule type" value="Genomic_DNA"/>
</dbReference>
<keyword evidence="3" id="KW-1185">Reference proteome</keyword>
<proteinExistence type="predicted"/>
<evidence type="ECO:0000313" key="2">
    <source>
        <dbReference type="EMBL" id="KAK9157838.1"/>
    </source>
</evidence>
<organism evidence="2 3">
    <name type="scientific">Stephania cephalantha</name>
    <dbReference type="NCBI Taxonomy" id="152367"/>
    <lineage>
        <taxon>Eukaryota</taxon>
        <taxon>Viridiplantae</taxon>
        <taxon>Streptophyta</taxon>
        <taxon>Embryophyta</taxon>
        <taxon>Tracheophyta</taxon>
        <taxon>Spermatophyta</taxon>
        <taxon>Magnoliopsida</taxon>
        <taxon>Ranunculales</taxon>
        <taxon>Menispermaceae</taxon>
        <taxon>Menispermoideae</taxon>
        <taxon>Cissampelideae</taxon>
        <taxon>Stephania</taxon>
    </lineage>
</organism>
<feature type="region of interest" description="Disordered" evidence="1">
    <location>
        <begin position="1"/>
        <end position="125"/>
    </location>
</feature>
<evidence type="ECO:0000313" key="3">
    <source>
        <dbReference type="Proteomes" id="UP001419268"/>
    </source>
</evidence>
<name>A0AAP0PVE5_9MAGN</name>
<feature type="compositionally biased region" description="Low complexity" evidence="1">
    <location>
        <begin position="79"/>
        <end position="88"/>
    </location>
</feature>
<comment type="caution">
    <text evidence="2">The sequence shown here is derived from an EMBL/GenBank/DDBJ whole genome shotgun (WGS) entry which is preliminary data.</text>
</comment>
<dbReference type="Proteomes" id="UP001419268">
    <property type="component" value="Unassembled WGS sequence"/>
</dbReference>